<reference evidence="3" key="1">
    <citation type="submission" date="2018-12" db="EMBL/GenBank/DDBJ databases">
        <title>A new species of lactobacillus.</title>
        <authorList>
            <person name="Jian Y."/>
            <person name="Xin L."/>
            <person name="Hong Z.J."/>
            <person name="Ming L.Z."/>
            <person name="Hong X.Z."/>
        </authorList>
    </citation>
    <scope>NUCLEOTIDE SEQUENCE [LARGE SCALE GENOMIC DNA]</scope>
    <source>
        <strain evidence="3">HSLZ-75</strain>
    </source>
</reference>
<evidence type="ECO:0000256" key="1">
    <source>
        <dbReference type="SAM" id="Phobius"/>
    </source>
</evidence>
<accession>A0A4P6ZKB1</accession>
<evidence type="ECO:0000313" key="3">
    <source>
        <dbReference type="Proteomes" id="UP000294321"/>
    </source>
</evidence>
<dbReference type="Proteomes" id="UP000294321">
    <property type="component" value="Chromosome"/>
</dbReference>
<organism evidence="2 3">
    <name type="scientific">Acetilactobacillus jinshanensis</name>
    <dbReference type="NCBI Taxonomy" id="1720083"/>
    <lineage>
        <taxon>Bacteria</taxon>
        <taxon>Bacillati</taxon>
        <taxon>Bacillota</taxon>
        <taxon>Bacilli</taxon>
        <taxon>Lactobacillales</taxon>
        <taxon>Lactobacillaceae</taxon>
        <taxon>Acetilactobacillus</taxon>
    </lineage>
</organism>
<sequence>MLKTIKSTAIMFLLILAVLTDGLIIDSNLNTSASYLYYMLALYFLICVVAGFIVVYRVANNPNKAFKKLAPMFVRISFFSLMICKVFLITPKNNILVNLAPALFIQIACMIDLKLAEHTAKIM</sequence>
<dbReference type="AlphaFoldDB" id="A0A4P6ZKB1"/>
<dbReference type="KEGG" id="lji:ELX58_02925"/>
<feature type="transmembrane region" description="Helical" evidence="1">
    <location>
        <begin position="69"/>
        <end position="89"/>
    </location>
</feature>
<dbReference type="EMBL" id="CP034726">
    <property type="protein sequence ID" value="QBP18114.1"/>
    <property type="molecule type" value="Genomic_DNA"/>
</dbReference>
<evidence type="ECO:0000313" key="2">
    <source>
        <dbReference type="EMBL" id="QBP18114.1"/>
    </source>
</evidence>
<name>A0A4P6ZKB1_9LACO</name>
<proteinExistence type="predicted"/>
<feature type="transmembrane region" description="Helical" evidence="1">
    <location>
        <begin position="36"/>
        <end position="57"/>
    </location>
</feature>
<keyword evidence="1" id="KW-0812">Transmembrane</keyword>
<keyword evidence="1" id="KW-1133">Transmembrane helix</keyword>
<keyword evidence="1" id="KW-0472">Membrane</keyword>
<dbReference type="RefSeq" id="WP_133441671.1">
    <property type="nucleotide sequence ID" value="NZ_CP034726.1"/>
</dbReference>
<protein>
    <submittedName>
        <fullName evidence="2">Uncharacterized protein</fullName>
    </submittedName>
</protein>
<gene>
    <name evidence="2" type="ORF">ELX58_02925</name>
</gene>
<keyword evidence="3" id="KW-1185">Reference proteome</keyword>